<evidence type="ECO:0000259" key="10">
    <source>
        <dbReference type="Pfam" id="PF05193"/>
    </source>
</evidence>
<evidence type="ECO:0000259" key="11">
    <source>
        <dbReference type="Pfam" id="PF16187"/>
    </source>
</evidence>
<dbReference type="STRING" id="1555241.A0A4V1ITY3"/>
<dbReference type="InterPro" id="IPR011765">
    <property type="entry name" value="Pept_M16_N"/>
</dbReference>
<dbReference type="AlphaFoldDB" id="A0A4V1ITY3"/>
<feature type="domain" description="Peptidase M16 middle/third" evidence="11">
    <location>
        <begin position="388"/>
        <end position="706"/>
    </location>
</feature>
<dbReference type="Pfam" id="PF00675">
    <property type="entry name" value="Peptidase_M16"/>
    <property type="match status" value="1"/>
</dbReference>
<dbReference type="PROSITE" id="PS00143">
    <property type="entry name" value="INSULINASE"/>
    <property type="match status" value="1"/>
</dbReference>
<dbReference type="EMBL" id="ML014384">
    <property type="protein sequence ID" value="RKO98657.1"/>
    <property type="molecule type" value="Genomic_DNA"/>
</dbReference>
<evidence type="ECO:0000256" key="2">
    <source>
        <dbReference type="ARBA" id="ARBA00022670"/>
    </source>
</evidence>
<proteinExistence type="inferred from homology"/>
<feature type="region of interest" description="Disordered" evidence="8">
    <location>
        <begin position="1012"/>
        <end position="1049"/>
    </location>
</feature>
<dbReference type="GO" id="GO:0051603">
    <property type="term" value="P:proteolysis involved in protein catabolic process"/>
    <property type="evidence" value="ECO:0007669"/>
    <property type="project" value="TreeGrafter"/>
</dbReference>
<keyword evidence="5" id="KW-0862">Zinc</keyword>
<sequence>MATATTATTAKSTGPVVVTKPQQDDREYRYVELPNKLAVLLISDPEQDKSAAAMDVNVGHLRDPDDFPGLAHFCEHLLFMGTEKYPNENAYMQYLSAHSGYSNAFTAVEHTNYYFEVGSDHLEGALDRFAQFFIAPLFNPDGTDRELHAVDSENKKNLQQDGWRLYQLQKDLSHPDHPFRKFGTGSLVTLKEQPEAKGLDIREALLKFHGEYYSANLMKLTIAGKESLDQLETWAHQMFAAVPNKNAPIPDVPATPHPLTPTELGFAVHVIPVQSIRSVELLFPFPSFADRYHSHPEGYLSHLLGHESEGSILSYLKQKDWALSLSAGNGSGGRNFDFFKITISLTEEGLLHVHDVATIVFQYIAMLRKEGPQQWVHEEVRRLSAMNFRFQEKSRVSNYVSQIAGSMHLFAPQDILSGHYLMEVYDPEAISQGLTALDPANFRMTITAKELLTDGANTADDDAEIDEDDAKAAAAAKKPAHPLTEGHDDIEWKTAQVYGTQYRIIPFSSDFVKKVKKARPIDALHLPKANPFIAENFDIELQRGVPHNKMLLLEDTKLLRTWYWPDVVFKVPKVVIEMRLQVPQLGVSPRQHVEISIWLAMIRDLLSDEAYFAETAGLNYSFQAPDLDRLMIRVTGYNDRATVFLQQLLARIKTATLESESKFDNIREGIKRGLVSAKARMPMNHAQNAMAQLLSERSWTVDECLDVIDTITLQDMHAMPQTMLSQLFIETFVAGNMDAFKAQAVARNAAQVFRATPLSALSRGTRLRTVMPHPTELVLYEQPVPLADENNSAVLTHFVLGDLADDQTRALARLLNQVAVEPCFSTLRTQEQLGYIVGSMLARRTNYIAFGIAVQSERDPMFVQWRISVFLNKLYKTVKAWAPPQYADFLRHRSALVSQLREKDKNLAEASGKYSAAITGGTYFFDELEVDATNVNALTARQLMLLMERTLGVGEPKDGTVLYPTQIAVHLRSQKLAEKEESWGPEAQAWIKEFRTGASLVTEDTVGQFRASHFLGPQPRPRVPLSEYDYEPQEGQVPATDASKTKPKL</sequence>
<dbReference type="InterPro" id="IPR007863">
    <property type="entry name" value="Peptidase_M16_C"/>
</dbReference>
<comment type="similarity">
    <text evidence="1 7">Belongs to the peptidase M16 family.</text>
</comment>
<evidence type="ECO:0000256" key="3">
    <source>
        <dbReference type="ARBA" id="ARBA00022723"/>
    </source>
</evidence>
<dbReference type="Gene3D" id="3.30.830.10">
    <property type="entry name" value="Metalloenzyme, LuxS/M16 peptidase-like"/>
    <property type="match status" value="4"/>
</dbReference>
<feature type="domain" description="Peptidase M16 C-terminal" evidence="10">
    <location>
        <begin position="202"/>
        <end position="382"/>
    </location>
</feature>
<evidence type="ECO:0000259" key="9">
    <source>
        <dbReference type="Pfam" id="PF00675"/>
    </source>
</evidence>
<dbReference type="GO" id="GO:0005739">
    <property type="term" value="C:mitochondrion"/>
    <property type="evidence" value="ECO:0007669"/>
    <property type="project" value="TreeGrafter"/>
</dbReference>
<dbReference type="GO" id="GO:0005829">
    <property type="term" value="C:cytosol"/>
    <property type="evidence" value="ECO:0007669"/>
    <property type="project" value="TreeGrafter"/>
</dbReference>
<keyword evidence="4" id="KW-0378">Hydrolase</keyword>
<dbReference type="GO" id="GO:0004222">
    <property type="term" value="F:metalloendopeptidase activity"/>
    <property type="evidence" value="ECO:0007669"/>
    <property type="project" value="InterPro"/>
</dbReference>
<dbReference type="PANTHER" id="PTHR43690">
    <property type="entry name" value="NARDILYSIN"/>
    <property type="match status" value="1"/>
</dbReference>
<dbReference type="FunFam" id="3.30.830.10:FF:000004">
    <property type="entry name" value="Putative insulin-degrading enzyme"/>
    <property type="match status" value="1"/>
</dbReference>
<dbReference type="Proteomes" id="UP000274922">
    <property type="component" value="Unassembled WGS sequence"/>
</dbReference>
<feature type="domain" description="Coenzyme PQQ synthesis protein F-like C-terminal lobe" evidence="12">
    <location>
        <begin position="814"/>
        <end position="914"/>
    </location>
</feature>
<evidence type="ECO:0000256" key="8">
    <source>
        <dbReference type="SAM" id="MobiDB-lite"/>
    </source>
</evidence>
<keyword evidence="3" id="KW-0479">Metal-binding</keyword>
<dbReference type="Pfam" id="PF05193">
    <property type="entry name" value="Peptidase_M16_C"/>
    <property type="match status" value="1"/>
</dbReference>
<feature type="domain" description="Peptidase M16 N-terminal" evidence="9">
    <location>
        <begin position="39"/>
        <end position="175"/>
    </location>
</feature>
<evidence type="ECO:0008006" key="15">
    <source>
        <dbReference type="Google" id="ProtNLM"/>
    </source>
</evidence>
<protein>
    <recommendedName>
        <fullName evidence="15">Insulin-degrading enzyme</fullName>
    </recommendedName>
</protein>
<accession>A0A4V1ITY3</accession>
<dbReference type="PANTHER" id="PTHR43690:SF18">
    <property type="entry name" value="INSULIN-DEGRADING ENZYME-RELATED"/>
    <property type="match status" value="1"/>
</dbReference>
<feature type="compositionally biased region" description="Low complexity" evidence="8">
    <location>
        <begin position="1"/>
        <end position="10"/>
    </location>
</feature>
<dbReference type="OrthoDB" id="952271at2759"/>
<dbReference type="GO" id="GO:0043171">
    <property type="term" value="P:peptide catabolic process"/>
    <property type="evidence" value="ECO:0007669"/>
    <property type="project" value="TreeGrafter"/>
</dbReference>
<dbReference type="InterPro" id="IPR011249">
    <property type="entry name" value="Metalloenz_LuxS/M16"/>
</dbReference>
<dbReference type="GO" id="GO:0046872">
    <property type="term" value="F:metal ion binding"/>
    <property type="evidence" value="ECO:0007669"/>
    <property type="project" value="UniProtKB-KW"/>
</dbReference>
<evidence type="ECO:0000256" key="7">
    <source>
        <dbReference type="RuleBase" id="RU004447"/>
    </source>
</evidence>
<evidence type="ECO:0000256" key="5">
    <source>
        <dbReference type="ARBA" id="ARBA00022833"/>
    </source>
</evidence>
<dbReference type="FunFam" id="3.30.830.10:FF:000005">
    <property type="entry name" value="nardilysin isoform X1"/>
    <property type="match status" value="1"/>
</dbReference>
<keyword evidence="2" id="KW-0645">Protease</keyword>
<gene>
    <name evidence="13" type="ORF">CXG81DRAFT_15622</name>
</gene>
<name>A0A4V1ITY3_9FUNG</name>
<reference evidence="14" key="1">
    <citation type="journal article" date="2018" name="Nat. Microbiol.">
        <title>Leveraging single-cell genomics to expand the fungal tree of life.</title>
        <authorList>
            <person name="Ahrendt S.R."/>
            <person name="Quandt C.A."/>
            <person name="Ciobanu D."/>
            <person name="Clum A."/>
            <person name="Salamov A."/>
            <person name="Andreopoulos B."/>
            <person name="Cheng J.F."/>
            <person name="Woyke T."/>
            <person name="Pelin A."/>
            <person name="Henrissat B."/>
            <person name="Reynolds N.K."/>
            <person name="Benny G.L."/>
            <person name="Smith M.E."/>
            <person name="James T.Y."/>
            <person name="Grigoriev I.V."/>
        </authorList>
    </citation>
    <scope>NUCLEOTIDE SEQUENCE [LARGE SCALE GENOMIC DNA]</scope>
    <source>
        <strain evidence="14">ATCC 52028</strain>
    </source>
</reference>
<keyword evidence="14" id="KW-1185">Reference proteome</keyword>
<dbReference type="InterPro" id="IPR054734">
    <property type="entry name" value="PqqF-like_C_4"/>
</dbReference>
<evidence type="ECO:0000256" key="6">
    <source>
        <dbReference type="ARBA" id="ARBA00023049"/>
    </source>
</evidence>
<dbReference type="SUPFAM" id="SSF63411">
    <property type="entry name" value="LuxS/MPP-like metallohydrolase"/>
    <property type="match status" value="4"/>
</dbReference>
<evidence type="ECO:0000256" key="1">
    <source>
        <dbReference type="ARBA" id="ARBA00007261"/>
    </source>
</evidence>
<dbReference type="Pfam" id="PF16187">
    <property type="entry name" value="Peptidase_M16_M"/>
    <property type="match status" value="1"/>
</dbReference>
<organism evidence="13 14">
    <name type="scientific">Caulochytrium protostelioides</name>
    <dbReference type="NCBI Taxonomy" id="1555241"/>
    <lineage>
        <taxon>Eukaryota</taxon>
        <taxon>Fungi</taxon>
        <taxon>Fungi incertae sedis</taxon>
        <taxon>Chytridiomycota</taxon>
        <taxon>Chytridiomycota incertae sedis</taxon>
        <taxon>Chytridiomycetes</taxon>
        <taxon>Caulochytriales</taxon>
        <taxon>Caulochytriaceae</taxon>
        <taxon>Caulochytrium</taxon>
    </lineage>
</organism>
<evidence type="ECO:0000313" key="13">
    <source>
        <dbReference type="EMBL" id="RKO98657.1"/>
    </source>
</evidence>
<dbReference type="Pfam" id="PF22456">
    <property type="entry name" value="PqqF-like_C_4"/>
    <property type="match status" value="1"/>
</dbReference>
<evidence type="ECO:0000259" key="12">
    <source>
        <dbReference type="Pfam" id="PF22456"/>
    </source>
</evidence>
<evidence type="ECO:0000256" key="4">
    <source>
        <dbReference type="ARBA" id="ARBA00022801"/>
    </source>
</evidence>
<feature type="region of interest" description="Disordered" evidence="8">
    <location>
        <begin position="1"/>
        <end position="21"/>
    </location>
</feature>
<dbReference type="InterPro" id="IPR050626">
    <property type="entry name" value="Peptidase_M16"/>
</dbReference>
<dbReference type="InterPro" id="IPR001431">
    <property type="entry name" value="Pept_M16_Zn_BS"/>
</dbReference>
<evidence type="ECO:0000313" key="14">
    <source>
        <dbReference type="Proteomes" id="UP000274922"/>
    </source>
</evidence>
<dbReference type="InterPro" id="IPR032632">
    <property type="entry name" value="Peptidase_M16_M"/>
</dbReference>
<keyword evidence="6" id="KW-0482">Metalloprotease</keyword>